<evidence type="ECO:0000256" key="1">
    <source>
        <dbReference type="SAM" id="MobiDB-lite"/>
    </source>
</evidence>
<feature type="compositionally biased region" description="Pro residues" evidence="1">
    <location>
        <begin position="33"/>
        <end position="47"/>
    </location>
</feature>
<dbReference type="AlphaFoldDB" id="A0A1I5RGY8"/>
<accession>A0A1I5RGY8</accession>
<dbReference type="Proteomes" id="UP000198857">
    <property type="component" value="Unassembled WGS sequence"/>
</dbReference>
<gene>
    <name evidence="2" type="ORF">SAMN05660464_3530</name>
</gene>
<sequence>MTEDDVTPARPAAPAPEGDLPARLLAFLLSGQPPAPGTPDAEPPAVPDRPLRAGG</sequence>
<dbReference type="EMBL" id="FOWQ01000006">
    <property type="protein sequence ID" value="SFP57541.1"/>
    <property type="molecule type" value="Genomic_DNA"/>
</dbReference>
<proteinExistence type="predicted"/>
<keyword evidence="3" id="KW-1185">Reference proteome</keyword>
<dbReference type="STRING" id="1523247.SAMN05660464_3530"/>
<evidence type="ECO:0000313" key="2">
    <source>
        <dbReference type="EMBL" id="SFP57541.1"/>
    </source>
</evidence>
<organism evidence="2 3">
    <name type="scientific">Geodermatophilus dictyosporus</name>
    <dbReference type="NCBI Taxonomy" id="1523247"/>
    <lineage>
        <taxon>Bacteria</taxon>
        <taxon>Bacillati</taxon>
        <taxon>Actinomycetota</taxon>
        <taxon>Actinomycetes</taxon>
        <taxon>Geodermatophilales</taxon>
        <taxon>Geodermatophilaceae</taxon>
        <taxon>Geodermatophilus</taxon>
    </lineage>
</organism>
<dbReference type="RefSeq" id="WP_169064365.1">
    <property type="nucleotide sequence ID" value="NZ_FOWQ01000006.1"/>
</dbReference>
<protein>
    <submittedName>
        <fullName evidence="2">Uncharacterized protein</fullName>
    </submittedName>
</protein>
<evidence type="ECO:0000313" key="3">
    <source>
        <dbReference type="Proteomes" id="UP000198857"/>
    </source>
</evidence>
<reference evidence="3" key="1">
    <citation type="submission" date="2016-10" db="EMBL/GenBank/DDBJ databases">
        <authorList>
            <person name="Varghese N."/>
            <person name="Submissions S."/>
        </authorList>
    </citation>
    <scope>NUCLEOTIDE SEQUENCE [LARGE SCALE GENOMIC DNA]</scope>
    <source>
        <strain evidence="3">DSM 44208</strain>
    </source>
</reference>
<feature type="region of interest" description="Disordered" evidence="1">
    <location>
        <begin position="1"/>
        <end position="55"/>
    </location>
</feature>
<name>A0A1I5RGY8_9ACTN</name>